<dbReference type="AlphaFoldDB" id="A0A7V9A621"/>
<keyword evidence="2" id="KW-1185">Reference proteome</keyword>
<evidence type="ECO:0000313" key="2">
    <source>
        <dbReference type="Proteomes" id="UP000551616"/>
    </source>
</evidence>
<sequence length="73" mass="8288">MAGSNVQRVSWKSVPLSFSSKSYLATKRPSILLCRRITLTLVYDQTFNSLKIGLSTYCNQPECRISMNFTAYT</sequence>
<protein>
    <submittedName>
        <fullName evidence="1">Uncharacterized protein</fullName>
    </submittedName>
</protein>
<proteinExistence type="predicted"/>
<name>A0A7V9A621_9BACT</name>
<evidence type="ECO:0000313" key="1">
    <source>
        <dbReference type="EMBL" id="MBA2113496.1"/>
    </source>
</evidence>
<reference evidence="1 2" key="1">
    <citation type="submission" date="2020-05" db="EMBL/GenBank/DDBJ databases">
        <title>Bremerella alba sp. nov., a novel planctomycete isolated from the surface of the macroalga Fucus spiralis.</title>
        <authorList>
            <person name="Godinho O."/>
            <person name="Botelho R."/>
            <person name="Albuquerque L."/>
            <person name="Wiegand S."/>
            <person name="Da Costa M.S."/>
            <person name="Lobo-Da-Cunha A."/>
            <person name="Jogler C."/>
            <person name="Lage O.M."/>
        </authorList>
    </citation>
    <scope>NUCLEOTIDE SEQUENCE [LARGE SCALE GENOMIC DNA]</scope>
    <source>
        <strain evidence="1 2">FF15</strain>
    </source>
</reference>
<dbReference type="Proteomes" id="UP000551616">
    <property type="component" value="Unassembled WGS sequence"/>
</dbReference>
<dbReference type="EMBL" id="JABRWO010000001">
    <property type="protein sequence ID" value="MBA2113496.1"/>
    <property type="molecule type" value="Genomic_DNA"/>
</dbReference>
<comment type="caution">
    <text evidence="1">The sequence shown here is derived from an EMBL/GenBank/DDBJ whole genome shotgun (WGS) entry which is preliminary data.</text>
</comment>
<organism evidence="1 2">
    <name type="scientific">Bremerella alba</name>
    <dbReference type="NCBI Taxonomy" id="980252"/>
    <lineage>
        <taxon>Bacteria</taxon>
        <taxon>Pseudomonadati</taxon>
        <taxon>Planctomycetota</taxon>
        <taxon>Planctomycetia</taxon>
        <taxon>Pirellulales</taxon>
        <taxon>Pirellulaceae</taxon>
        <taxon>Bremerella</taxon>
    </lineage>
</organism>
<accession>A0A7V9A621</accession>
<gene>
    <name evidence="1" type="ORF">HOV93_06450</name>
</gene>